<keyword evidence="2" id="KW-0808">Transferase</keyword>
<gene>
    <name evidence="2" type="ORF">MN202_00160</name>
</gene>
<reference evidence="2 3" key="1">
    <citation type="journal article" date="2023" name="Ecotoxicol. Environ. Saf.">
        <title>Mercury remediation potential of mercury-resistant strain Rheinheimera metallidurans sp. nov. isolated from a municipal waste dumping site.</title>
        <authorList>
            <person name="Yadav V."/>
            <person name="Manjhi A."/>
            <person name="Vadakedath N."/>
        </authorList>
    </citation>
    <scope>NUCLEOTIDE SEQUENCE [LARGE SCALE GENOMIC DNA]</scope>
    <source>
        <strain evidence="2 3">E-49</strain>
    </source>
</reference>
<accession>A0ABU8C126</accession>
<dbReference type="RefSeq" id="WP_335734056.1">
    <property type="nucleotide sequence ID" value="NZ_JALAAR010000001.1"/>
</dbReference>
<dbReference type="GO" id="GO:0004674">
    <property type="term" value="F:protein serine/threonine kinase activity"/>
    <property type="evidence" value="ECO:0007669"/>
    <property type="project" value="UniProtKB-KW"/>
</dbReference>
<evidence type="ECO:0000259" key="1">
    <source>
        <dbReference type="PROSITE" id="PS50011"/>
    </source>
</evidence>
<dbReference type="EMBL" id="JALAAR010000001">
    <property type="protein sequence ID" value="MEH8015632.1"/>
    <property type="molecule type" value="Genomic_DNA"/>
</dbReference>
<evidence type="ECO:0000313" key="2">
    <source>
        <dbReference type="EMBL" id="MEH8015632.1"/>
    </source>
</evidence>
<dbReference type="SUPFAM" id="SSF56112">
    <property type="entry name" value="Protein kinase-like (PK-like)"/>
    <property type="match status" value="1"/>
</dbReference>
<evidence type="ECO:0000313" key="3">
    <source>
        <dbReference type="Proteomes" id="UP001375382"/>
    </source>
</evidence>
<dbReference type="PANTHER" id="PTHR24361">
    <property type="entry name" value="MITOGEN-ACTIVATED KINASE KINASE KINASE"/>
    <property type="match status" value="1"/>
</dbReference>
<dbReference type="InterPro" id="IPR000719">
    <property type="entry name" value="Prot_kinase_dom"/>
</dbReference>
<sequence>MTLQNRYEINGSNSSGGMGDILYCKDNHLQRNVVIKLLKDNEEERRLIDEQKSLLNLRSKHVVQLYDIVRIDGKIGLVLEFIEGKDLSSESFKDDMNGLVSTLWQISCGLRDIHNEGIIHRDIKPNNIRRNRNGVIKVFDFGLSRKSDSAKTQSVIGTVVFMAPELWKLGEVEFTSAIDVYAFGVTALALTQVNVPEGLLKYPPQPVGLGWLQNTLPDLDPDIVSILERCLEYTPKDRPQIVEVEHAFRRHLLKDRHKGLLVMDQQVKELNCHNRRAKITYTVGNTLHGEIAIEYNGYDFNVIAFSGAVFVNNTAVTIGQKLPGASVITLGNGKKRGFVTFDISNPEVVS</sequence>
<feature type="domain" description="Protein kinase" evidence="1">
    <location>
        <begin position="7"/>
        <end position="249"/>
    </location>
</feature>
<keyword evidence="2" id="KW-0418">Kinase</keyword>
<protein>
    <submittedName>
        <fullName evidence="2">Serine/threonine protein kinase</fullName>
    </submittedName>
</protein>
<dbReference type="PROSITE" id="PS50011">
    <property type="entry name" value="PROTEIN_KINASE_DOM"/>
    <property type="match status" value="1"/>
</dbReference>
<keyword evidence="3" id="KW-1185">Reference proteome</keyword>
<name>A0ABU8C126_9GAMM</name>
<comment type="caution">
    <text evidence="2">The sequence shown here is derived from an EMBL/GenBank/DDBJ whole genome shotgun (WGS) entry which is preliminary data.</text>
</comment>
<dbReference type="Proteomes" id="UP001375382">
    <property type="component" value="Unassembled WGS sequence"/>
</dbReference>
<proteinExistence type="predicted"/>
<organism evidence="2 3">
    <name type="scientific">Rheinheimera muenzenbergensis</name>
    <dbReference type="NCBI Taxonomy" id="1193628"/>
    <lineage>
        <taxon>Bacteria</taxon>
        <taxon>Pseudomonadati</taxon>
        <taxon>Pseudomonadota</taxon>
        <taxon>Gammaproteobacteria</taxon>
        <taxon>Chromatiales</taxon>
        <taxon>Chromatiaceae</taxon>
        <taxon>Rheinheimera</taxon>
    </lineage>
</organism>
<dbReference type="CDD" id="cd14014">
    <property type="entry name" value="STKc_PknB_like"/>
    <property type="match status" value="1"/>
</dbReference>
<dbReference type="PANTHER" id="PTHR24361:SF678">
    <property type="entry name" value="SPORULATION-SPECIFIC PROTEIN 1"/>
    <property type="match status" value="1"/>
</dbReference>
<dbReference type="Pfam" id="PF00069">
    <property type="entry name" value="Pkinase"/>
    <property type="match status" value="1"/>
</dbReference>
<dbReference type="InterPro" id="IPR011009">
    <property type="entry name" value="Kinase-like_dom_sf"/>
</dbReference>
<keyword evidence="2" id="KW-0723">Serine/threonine-protein kinase</keyword>
<dbReference type="InterPro" id="IPR053235">
    <property type="entry name" value="Ser_Thr_kinase"/>
</dbReference>
<dbReference type="Gene3D" id="1.10.510.10">
    <property type="entry name" value="Transferase(Phosphotransferase) domain 1"/>
    <property type="match status" value="1"/>
</dbReference>
<dbReference type="SMART" id="SM00220">
    <property type="entry name" value="S_TKc"/>
    <property type="match status" value="1"/>
</dbReference>